<gene>
    <name evidence="2" type="ORF">HMPREF0556_10906</name>
</gene>
<keyword evidence="3" id="KW-1185">Reference proteome</keyword>
<keyword evidence="1" id="KW-1133">Transmembrane helix</keyword>
<evidence type="ECO:0008006" key="4">
    <source>
        <dbReference type="Google" id="ProtNLM"/>
    </source>
</evidence>
<comment type="caution">
    <text evidence="2">The sequence shown here is derived from an EMBL/GenBank/DDBJ whole genome shotgun (WGS) entry which is preliminary data.</text>
</comment>
<dbReference type="HOGENOM" id="CLU_2330361_0_0_9"/>
<keyword evidence="1" id="KW-0812">Transmembrane</keyword>
<dbReference type="Proteomes" id="UP000010119">
    <property type="component" value="Unassembled WGS sequence"/>
</dbReference>
<name>D7UXE5_LISGR</name>
<evidence type="ECO:0000256" key="1">
    <source>
        <dbReference type="SAM" id="Phobius"/>
    </source>
</evidence>
<keyword evidence="1" id="KW-0472">Membrane</keyword>
<evidence type="ECO:0000313" key="2">
    <source>
        <dbReference type="EMBL" id="EFI84353.1"/>
    </source>
</evidence>
<dbReference type="InterPro" id="IPR021529">
    <property type="entry name" value="DUF2798"/>
</dbReference>
<sequence length="98" mass="11431">MSVTDIYRLHLFWVIKGDENLFKVTQKRFYLITRITTLTLTTALMSFALTLLNRGIDAFQVTAWLKAWLYAFVAIAVLNLFLPKTIISLLRFIMRAED</sequence>
<evidence type="ECO:0000313" key="3">
    <source>
        <dbReference type="Proteomes" id="UP000010119"/>
    </source>
</evidence>
<dbReference type="Pfam" id="PF11391">
    <property type="entry name" value="DUF2798"/>
    <property type="match status" value="1"/>
</dbReference>
<feature type="transmembrane region" description="Helical" evidence="1">
    <location>
        <begin position="29"/>
        <end position="49"/>
    </location>
</feature>
<dbReference type="EMBL" id="ACCR02000003">
    <property type="protein sequence ID" value="EFI84353.1"/>
    <property type="molecule type" value="Genomic_DNA"/>
</dbReference>
<dbReference type="AlphaFoldDB" id="D7UXE5"/>
<accession>D7UXE5</accession>
<organism evidence="2 3">
    <name type="scientific">Listeria grayi DSM 20601</name>
    <dbReference type="NCBI Taxonomy" id="525367"/>
    <lineage>
        <taxon>Bacteria</taxon>
        <taxon>Bacillati</taxon>
        <taxon>Bacillota</taxon>
        <taxon>Bacilli</taxon>
        <taxon>Bacillales</taxon>
        <taxon>Listeriaceae</taxon>
        <taxon>Listeria</taxon>
    </lineage>
</organism>
<protein>
    <recommendedName>
        <fullName evidence="4">DUF2798 domain-containing protein</fullName>
    </recommendedName>
</protein>
<proteinExistence type="predicted"/>
<feature type="transmembrane region" description="Helical" evidence="1">
    <location>
        <begin position="69"/>
        <end position="93"/>
    </location>
</feature>
<reference evidence="2" key="1">
    <citation type="submission" date="2010-06" db="EMBL/GenBank/DDBJ databases">
        <authorList>
            <person name="Muzny D."/>
            <person name="Qin X."/>
            <person name="Buhay C."/>
            <person name="Dugan-Rocha S."/>
            <person name="Ding Y."/>
            <person name="Chen G."/>
            <person name="Hawes A."/>
            <person name="Holder M."/>
            <person name="Jhangiani S."/>
            <person name="Johnson A."/>
            <person name="Khan Z."/>
            <person name="Li Z."/>
            <person name="Liu W."/>
            <person name="Liu X."/>
            <person name="Perez L."/>
            <person name="Shen H."/>
            <person name="Wang Q."/>
            <person name="Watt J."/>
            <person name="Xi L."/>
            <person name="Xin Y."/>
            <person name="Zhou J."/>
            <person name="Deng J."/>
            <person name="Jiang H."/>
            <person name="Liu Y."/>
            <person name="Qu J."/>
            <person name="Song X.-Z."/>
            <person name="Zhang L."/>
            <person name="Villasana D."/>
            <person name="Johnson A."/>
            <person name="Liu J."/>
            <person name="Liyanage D."/>
            <person name="Lorensuhewa L."/>
            <person name="Robinson T."/>
            <person name="Song A."/>
            <person name="Song B.-B."/>
            <person name="Dinh H."/>
            <person name="Thornton R."/>
            <person name="Coyle M."/>
            <person name="Francisco L."/>
            <person name="Jackson L."/>
            <person name="Javaid M."/>
            <person name="Korchina V."/>
            <person name="Kovar C."/>
            <person name="Mata R."/>
            <person name="Mathew T."/>
            <person name="Ngo R."/>
            <person name="Nguyen L."/>
            <person name="Nguyen N."/>
            <person name="Okwuonu G."/>
            <person name="Ongeri F."/>
            <person name="Pham C."/>
            <person name="Simmons D."/>
            <person name="Wilczek-Boney K."/>
            <person name="Hale W."/>
            <person name="Jakkamsetti A."/>
            <person name="Pham P."/>
            <person name="Ruth R."/>
            <person name="San Lucas F."/>
            <person name="Warren J."/>
            <person name="Zhang J."/>
            <person name="Zhao Z."/>
            <person name="Zhou C."/>
            <person name="Zhu D."/>
            <person name="Lee S."/>
            <person name="Bess C."/>
            <person name="Blankenburg K."/>
            <person name="Forbes L."/>
            <person name="Fu Q."/>
            <person name="Gubbala S."/>
            <person name="Hirani K."/>
            <person name="Jayaseelan J.C."/>
            <person name="Lara F."/>
            <person name="Munidasa M."/>
            <person name="Palculict T."/>
            <person name="Patil S."/>
            <person name="Pu L.-L."/>
            <person name="Saada N."/>
            <person name="Tang L."/>
            <person name="Weissenberger G."/>
            <person name="Zhu Y."/>
            <person name="Hemphill L."/>
            <person name="Shang Y."/>
            <person name="Youmans B."/>
            <person name="Ayvaz T."/>
            <person name="Ross M."/>
            <person name="Santibanez J."/>
            <person name="Aqrawi P."/>
            <person name="Gross S."/>
            <person name="Joshi V."/>
            <person name="Fowler G."/>
            <person name="Nazareth L."/>
            <person name="Reid J."/>
            <person name="Worley K."/>
            <person name="Petrosino J."/>
            <person name="Highlander S."/>
            <person name="Gibbs R."/>
        </authorList>
    </citation>
    <scope>NUCLEOTIDE SEQUENCE [LARGE SCALE GENOMIC DNA]</scope>
    <source>
        <strain evidence="2">DSM 20601</strain>
    </source>
</reference>